<dbReference type="InterPro" id="IPR003613">
    <property type="entry name" value="Ubox_domain"/>
</dbReference>
<keyword evidence="1 7" id="KW-0853">WD repeat</keyword>
<protein>
    <recommendedName>
        <fullName evidence="12">Mitochondrial inner membrane protease subunit</fullName>
    </recommendedName>
</protein>
<gene>
    <name evidence="10" type="ORF">XAT740_LOCUS23196</name>
</gene>
<keyword evidence="3" id="KW-0677">Repeat</keyword>
<feature type="repeat" description="WD" evidence="7">
    <location>
        <begin position="20"/>
        <end position="64"/>
    </location>
</feature>
<evidence type="ECO:0000313" key="10">
    <source>
        <dbReference type="EMBL" id="CAF1192420.1"/>
    </source>
</evidence>
<reference evidence="10" key="1">
    <citation type="submission" date="2021-02" db="EMBL/GenBank/DDBJ databases">
        <authorList>
            <person name="Nowell W R."/>
        </authorList>
    </citation>
    <scope>NUCLEOTIDE SEQUENCE</scope>
</reference>
<dbReference type="GO" id="GO:0005524">
    <property type="term" value="F:ATP binding"/>
    <property type="evidence" value="ECO:0007669"/>
    <property type="project" value="InterPro"/>
</dbReference>
<dbReference type="GO" id="GO:0016567">
    <property type="term" value="P:protein ubiquitination"/>
    <property type="evidence" value="ECO:0007669"/>
    <property type="project" value="InterPro"/>
</dbReference>
<dbReference type="GO" id="GO:0019205">
    <property type="term" value="F:nucleobase-containing compound kinase activity"/>
    <property type="evidence" value="ECO:0007669"/>
    <property type="project" value="InterPro"/>
</dbReference>
<dbReference type="GO" id="GO:0004252">
    <property type="term" value="F:serine-type endopeptidase activity"/>
    <property type="evidence" value="ECO:0007669"/>
    <property type="project" value="InterPro"/>
</dbReference>
<dbReference type="Gene3D" id="3.30.40.10">
    <property type="entry name" value="Zinc/RING finger domain, C3HC4 (zinc finger)"/>
    <property type="match status" value="1"/>
</dbReference>
<dbReference type="GO" id="GO:0006465">
    <property type="term" value="P:signal peptide processing"/>
    <property type="evidence" value="ECO:0007669"/>
    <property type="project" value="InterPro"/>
</dbReference>
<evidence type="ECO:0000259" key="8">
    <source>
        <dbReference type="Pfam" id="PF04564"/>
    </source>
</evidence>
<dbReference type="Gene3D" id="2.10.109.10">
    <property type="entry name" value="Umud Fragment, subunit A"/>
    <property type="match status" value="1"/>
</dbReference>
<dbReference type="PANTHER" id="PTHR19879">
    <property type="entry name" value="TRANSCRIPTION INITIATION FACTOR TFIID"/>
    <property type="match status" value="1"/>
</dbReference>
<feature type="repeat" description="WD" evidence="7">
    <location>
        <begin position="260"/>
        <end position="300"/>
    </location>
</feature>
<evidence type="ECO:0000256" key="3">
    <source>
        <dbReference type="ARBA" id="ARBA00022737"/>
    </source>
</evidence>
<evidence type="ECO:0000256" key="2">
    <source>
        <dbReference type="ARBA" id="ARBA00022679"/>
    </source>
</evidence>
<dbReference type="PROSITE" id="PS00761">
    <property type="entry name" value="SPASE_I_3"/>
    <property type="match status" value="1"/>
</dbReference>
<dbReference type="InterPro" id="IPR019775">
    <property type="entry name" value="WD40_repeat_CS"/>
</dbReference>
<dbReference type="Pfam" id="PF00400">
    <property type="entry name" value="WD40"/>
    <property type="match status" value="7"/>
</dbReference>
<name>A0A814VL70_ADIRI</name>
<dbReference type="Gene3D" id="3.40.50.300">
    <property type="entry name" value="P-loop containing nucleotide triphosphate hydrolases"/>
    <property type="match status" value="1"/>
</dbReference>
<dbReference type="Pfam" id="PF10502">
    <property type="entry name" value="Peptidase_S26"/>
    <property type="match status" value="1"/>
</dbReference>
<keyword evidence="6" id="KW-0378">Hydrolase</keyword>
<dbReference type="GO" id="GO:0006139">
    <property type="term" value="P:nucleobase-containing compound metabolic process"/>
    <property type="evidence" value="ECO:0007669"/>
    <property type="project" value="InterPro"/>
</dbReference>
<dbReference type="InterPro" id="IPR019533">
    <property type="entry name" value="Peptidase_S26"/>
</dbReference>
<feature type="domain" description="U-box" evidence="8">
    <location>
        <begin position="440"/>
        <end position="460"/>
    </location>
</feature>
<feature type="repeat" description="WD" evidence="7">
    <location>
        <begin position="159"/>
        <end position="192"/>
    </location>
</feature>
<evidence type="ECO:0000259" key="9">
    <source>
        <dbReference type="Pfam" id="PF10502"/>
    </source>
</evidence>
<sequence>MMSDANDTSSSISVRLVHTLGGHTSDVNTVIFSPTHSASPLLASCSSDKTIRLWNLSDQSSTTLTRHTYQVHCLAFSPILSESNDATVKYMASVSTDGTCLLWDLATISVLKEYKHDSGSPIRVCQFSSDGVLLATAGDDELINLWDITALSSRPVKIFTGHSASIVALRFFSNLLISGSFYGDLKIWTVDSSFTGAVHFEREAHDLGVNCLDVLSPSSTESHHHHHPPYLIASGGNDNQIKLWHCSSSSKHQLTHIRTLKRHSCAVMCVAFGIRHYLASGSGDKTIIIWNYESGELVHRFDAHTRYVTCCSFSLDGQYLASGSNDRMVNLWKIDYHDTENGLHDAKEKKLQFKSHSIDQWTEEMVHQWAEQLNVKINVNLTGNDLLSKSDSEILDLFNGNEQLLNELSALRHRHFVKQISSKRADQNPKSNEVNQENLPNEFLCPITHELMTDPVCGPGAGKGTQCARIAEYCIEPSFHDSYILTFLNSSCCSDTGSRFRTTVYSPSVSPSKYGYVHLSAGDLLREEAAKPDSSLGKEINEHIKNGSIVPVAVTCKLLENAMKKSGKENFLIDGFPRNQDNVNGWKESVGDRVNVQCVLFFDCDEQTCVARCLERGKGSGRTDDNEASLKKRIVTYNDSTRPVIQLFEKENLVKHIDASNDVDKRFGEYLKYGLKGAVFALPCLITLMDKVATVSLVAGKSMQPLLNPTGLNSDWVVIKRWDIDDYFLQKGDIISLESPREPQVYMIKRVKALENEIIYDTIKQKETRVPRGHIWVEGDNKRDSYDSRHFGCIPRGLVTGRALYVIWPPNRFGTKLTLHDSQDDDE</sequence>
<dbReference type="PROSITE" id="PS00113">
    <property type="entry name" value="ADENYLATE_KINASE"/>
    <property type="match status" value="1"/>
</dbReference>
<evidence type="ECO:0000256" key="6">
    <source>
        <dbReference type="ARBA" id="ARBA00022801"/>
    </source>
</evidence>
<dbReference type="PANTHER" id="PTHR19879:SF9">
    <property type="entry name" value="TRANSCRIPTION INITIATION FACTOR TFIID SUBUNIT 5"/>
    <property type="match status" value="1"/>
</dbReference>
<dbReference type="SUPFAM" id="SSF52540">
    <property type="entry name" value="P-loop containing nucleoside triphosphate hydrolases"/>
    <property type="match status" value="1"/>
</dbReference>
<dbReference type="Pfam" id="PF04564">
    <property type="entry name" value="U-box"/>
    <property type="match status" value="1"/>
</dbReference>
<dbReference type="InterPro" id="IPR001680">
    <property type="entry name" value="WD40_rpt"/>
</dbReference>
<evidence type="ECO:0000256" key="1">
    <source>
        <dbReference type="ARBA" id="ARBA00022574"/>
    </source>
</evidence>
<dbReference type="PROSITE" id="PS50294">
    <property type="entry name" value="WD_REPEATS_REGION"/>
    <property type="match status" value="3"/>
</dbReference>
<dbReference type="PRINTS" id="PR00320">
    <property type="entry name" value="GPROTEINBRPT"/>
</dbReference>
<dbReference type="InterPro" id="IPR036286">
    <property type="entry name" value="LexA/Signal_pep-like_sf"/>
</dbReference>
<dbReference type="CDD" id="cd01428">
    <property type="entry name" value="ADK"/>
    <property type="match status" value="1"/>
</dbReference>
<dbReference type="InterPro" id="IPR015943">
    <property type="entry name" value="WD40/YVTN_repeat-like_dom_sf"/>
</dbReference>
<evidence type="ECO:0008006" key="12">
    <source>
        <dbReference type="Google" id="ProtNLM"/>
    </source>
</evidence>
<proteinExistence type="inferred from homology"/>
<evidence type="ECO:0000313" key="11">
    <source>
        <dbReference type="Proteomes" id="UP000663828"/>
    </source>
</evidence>
<dbReference type="InterPro" id="IPR013083">
    <property type="entry name" value="Znf_RING/FYVE/PHD"/>
</dbReference>
<feature type="repeat" description="WD" evidence="7">
    <location>
        <begin position="301"/>
        <end position="335"/>
    </location>
</feature>
<dbReference type="CDD" id="cd00200">
    <property type="entry name" value="WD40"/>
    <property type="match status" value="1"/>
</dbReference>
<dbReference type="HAMAP" id="MF_00235">
    <property type="entry name" value="Adenylate_kinase_Adk"/>
    <property type="match status" value="1"/>
</dbReference>
<dbReference type="Proteomes" id="UP000663828">
    <property type="component" value="Unassembled WGS sequence"/>
</dbReference>
<evidence type="ECO:0000256" key="4">
    <source>
        <dbReference type="ARBA" id="ARBA00022741"/>
    </source>
</evidence>
<comment type="caution">
    <text evidence="10">The sequence shown here is derived from an EMBL/GenBank/DDBJ whole genome shotgun (WGS) entry which is preliminary data.</text>
</comment>
<dbReference type="GO" id="GO:0098796">
    <property type="term" value="C:membrane protein complex"/>
    <property type="evidence" value="ECO:0007669"/>
    <property type="project" value="UniProtKB-ARBA"/>
</dbReference>
<dbReference type="InterPro" id="IPR027417">
    <property type="entry name" value="P-loop_NTPase"/>
</dbReference>
<dbReference type="AlphaFoldDB" id="A0A814VL70"/>
<dbReference type="EMBL" id="CAJNOR010001742">
    <property type="protein sequence ID" value="CAF1192420.1"/>
    <property type="molecule type" value="Genomic_DNA"/>
</dbReference>
<dbReference type="CDD" id="cd06530">
    <property type="entry name" value="S26_SPase_I"/>
    <property type="match status" value="1"/>
</dbReference>
<dbReference type="Gene3D" id="2.130.10.10">
    <property type="entry name" value="YVTN repeat-like/Quinoprotein amine dehydrogenase"/>
    <property type="match status" value="3"/>
</dbReference>
<keyword evidence="4" id="KW-0547">Nucleotide-binding</keyword>
<dbReference type="Pfam" id="PF00406">
    <property type="entry name" value="ADK"/>
    <property type="match status" value="1"/>
</dbReference>
<evidence type="ECO:0000256" key="7">
    <source>
        <dbReference type="PROSITE-ProRule" id="PRU00221"/>
    </source>
</evidence>
<dbReference type="PROSITE" id="PS50082">
    <property type="entry name" value="WD_REPEATS_2"/>
    <property type="match status" value="5"/>
</dbReference>
<dbReference type="PROSITE" id="PS00678">
    <property type="entry name" value="WD_REPEATS_1"/>
    <property type="match status" value="2"/>
</dbReference>
<keyword evidence="11" id="KW-1185">Reference proteome</keyword>
<keyword evidence="2" id="KW-0808">Transferase</keyword>
<feature type="domain" description="Peptidase S26" evidence="9">
    <location>
        <begin position="765"/>
        <end position="808"/>
    </location>
</feature>
<feature type="repeat" description="WD" evidence="7">
    <location>
        <begin position="127"/>
        <end position="148"/>
    </location>
</feature>
<dbReference type="SMART" id="SM00320">
    <property type="entry name" value="WD40"/>
    <property type="match status" value="7"/>
</dbReference>
<dbReference type="InterPro" id="IPR033690">
    <property type="entry name" value="Adenylat_kinase_CS"/>
</dbReference>
<dbReference type="InterPro" id="IPR000850">
    <property type="entry name" value="Adenylat/UMP-CMP_kin"/>
</dbReference>
<dbReference type="InterPro" id="IPR036322">
    <property type="entry name" value="WD40_repeat_dom_sf"/>
</dbReference>
<dbReference type="SUPFAM" id="SSF51306">
    <property type="entry name" value="LexA/Signal peptidase"/>
    <property type="match status" value="1"/>
</dbReference>
<evidence type="ECO:0000256" key="5">
    <source>
        <dbReference type="ARBA" id="ARBA00022777"/>
    </source>
</evidence>
<dbReference type="InterPro" id="IPR019758">
    <property type="entry name" value="Pept_S26A_signal_pept_1_CS"/>
</dbReference>
<dbReference type="PRINTS" id="PR00094">
    <property type="entry name" value="ADENYLTKNASE"/>
</dbReference>
<dbReference type="SUPFAM" id="SSF50978">
    <property type="entry name" value="WD40 repeat-like"/>
    <property type="match status" value="1"/>
</dbReference>
<organism evidence="10 11">
    <name type="scientific">Adineta ricciae</name>
    <name type="common">Rotifer</name>
    <dbReference type="NCBI Taxonomy" id="249248"/>
    <lineage>
        <taxon>Eukaryota</taxon>
        <taxon>Metazoa</taxon>
        <taxon>Spiralia</taxon>
        <taxon>Gnathifera</taxon>
        <taxon>Rotifera</taxon>
        <taxon>Eurotatoria</taxon>
        <taxon>Bdelloidea</taxon>
        <taxon>Adinetida</taxon>
        <taxon>Adinetidae</taxon>
        <taxon>Adineta</taxon>
    </lineage>
</organism>
<dbReference type="SUPFAM" id="SSF57850">
    <property type="entry name" value="RING/U-box"/>
    <property type="match status" value="1"/>
</dbReference>
<dbReference type="GO" id="GO:1905370">
    <property type="term" value="C:serine-type endopeptidase complex"/>
    <property type="evidence" value="ECO:0007669"/>
    <property type="project" value="UniProtKB-ARBA"/>
</dbReference>
<keyword evidence="5" id="KW-0418">Kinase</keyword>
<dbReference type="GO" id="GO:0004842">
    <property type="term" value="F:ubiquitin-protein transferase activity"/>
    <property type="evidence" value="ECO:0007669"/>
    <property type="project" value="InterPro"/>
</dbReference>
<dbReference type="InterPro" id="IPR020472">
    <property type="entry name" value="WD40_PAC1"/>
</dbReference>
<accession>A0A814VL70</accession>